<dbReference type="PANTHER" id="PTHR37418:SF1">
    <property type="entry name" value="3-KETO-5-AMINOHEXANOATE CLEAVAGE PROTEIN"/>
    <property type="match status" value="1"/>
</dbReference>
<protein>
    <recommendedName>
        <fullName evidence="3">3-keto-5-aminohexanoate cleavage protein</fullName>
    </recommendedName>
</protein>
<sequence length="245" mass="24721">MAQLLQACLNGSRGPGDSVGVPMSPESIAEAAALAVAAGAREVRVHPRTPCGSESLSPRVLAPLLTAVRAAVAVPVGVPAGGPAESDPGRRVERVRSWGALLGDPGLPDHASVDWHEPGAEEVAAALLELGVGVEAGVRSGTDGPARFARSPLASRVLRVRAEVADPDPATAGASARALLGSFDVPSGVPVLLHGVDGGAWPVLRLARRLGLGTRIGFADTLLLPDGSRARSSAELVAAALAWPS</sequence>
<dbReference type="GO" id="GO:0043720">
    <property type="term" value="F:3-keto-5-aminohexanoate cleavage activity"/>
    <property type="evidence" value="ECO:0007669"/>
    <property type="project" value="InterPro"/>
</dbReference>
<dbReference type="PANTHER" id="PTHR37418">
    <property type="entry name" value="3-KETO-5-AMINOHEXANOATE CLEAVAGE ENZYME-RELATED"/>
    <property type="match status" value="1"/>
</dbReference>
<evidence type="ECO:0000313" key="2">
    <source>
        <dbReference type="Proteomes" id="UP000315226"/>
    </source>
</evidence>
<gene>
    <name evidence="1" type="ORF">SGA01_34990</name>
</gene>
<dbReference type="EMBL" id="BJMN01000021">
    <property type="protein sequence ID" value="GEB57894.1"/>
    <property type="molecule type" value="Genomic_DNA"/>
</dbReference>
<reference evidence="1 2" key="1">
    <citation type="submission" date="2019-06" db="EMBL/GenBank/DDBJ databases">
        <title>Whole genome shotgun sequence of Streptomyces gardneri NBRC 12865.</title>
        <authorList>
            <person name="Hosoyama A."/>
            <person name="Uohara A."/>
            <person name="Ohji S."/>
            <person name="Ichikawa N."/>
        </authorList>
    </citation>
    <scope>NUCLEOTIDE SEQUENCE [LARGE SCALE GENOMIC DNA]</scope>
    <source>
        <strain evidence="1 2">NBRC 12865</strain>
    </source>
</reference>
<accession>A0A4Y3RKP6</accession>
<dbReference type="Proteomes" id="UP000315226">
    <property type="component" value="Unassembled WGS sequence"/>
</dbReference>
<organism evidence="1 2">
    <name type="scientific">Streptomyces gardneri</name>
    <dbReference type="NCBI Taxonomy" id="66892"/>
    <lineage>
        <taxon>Bacteria</taxon>
        <taxon>Bacillati</taxon>
        <taxon>Actinomycetota</taxon>
        <taxon>Actinomycetes</taxon>
        <taxon>Kitasatosporales</taxon>
        <taxon>Streptomycetaceae</taxon>
        <taxon>Streptomyces</taxon>
    </lineage>
</organism>
<evidence type="ECO:0000313" key="1">
    <source>
        <dbReference type="EMBL" id="GEB57894.1"/>
    </source>
</evidence>
<name>A0A4Y3RKP6_9ACTN</name>
<dbReference type="InterPro" id="IPR008567">
    <property type="entry name" value="BKACE"/>
</dbReference>
<proteinExistence type="predicted"/>
<dbReference type="Gene3D" id="3.20.20.70">
    <property type="entry name" value="Aldolase class I"/>
    <property type="match status" value="2"/>
</dbReference>
<evidence type="ECO:0008006" key="3">
    <source>
        <dbReference type="Google" id="ProtNLM"/>
    </source>
</evidence>
<dbReference type="InterPro" id="IPR013785">
    <property type="entry name" value="Aldolase_TIM"/>
</dbReference>
<dbReference type="Pfam" id="PF05853">
    <property type="entry name" value="BKACE"/>
    <property type="match status" value="2"/>
</dbReference>
<keyword evidence="2" id="KW-1185">Reference proteome</keyword>
<comment type="caution">
    <text evidence="1">The sequence shown here is derived from an EMBL/GenBank/DDBJ whole genome shotgun (WGS) entry which is preliminary data.</text>
</comment>
<dbReference type="AlphaFoldDB" id="A0A4Y3RKP6"/>